<organism evidence="7 8">
    <name type="scientific">Popillia japonica</name>
    <name type="common">Japanese beetle</name>
    <dbReference type="NCBI Taxonomy" id="7064"/>
    <lineage>
        <taxon>Eukaryota</taxon>
        <taxon>Metazoa</taxon>
        <taxon>Ecdysozoa</taxon>
        <taxon>Arthropoda</taxon>
        <taxon>Hexapoda</taxon>
        <taxon>Insecta</taxon>
        <taxon>Pterygota</taxon>
        <taxon>Neoptera</taxon>
        <taxon>Endopterygota</taxon>
        <taxon>Coleoptera</taxon>
        <taxon>Polyphaga</taxon>
        <taxon>Scarabaeiformia</taxon>
        <taxon>Scarabaeidae</taxon>
        <taxon>Rutelinae</taxon>
        <taxon>Popillia</taxon>
    </lineage>
</organism>
<dbReference type="GO" id="GO:0005813">
    <property type="term" value="C:centrosome"/>
    <property type="evidence" value="ECO:0007669"/>
    <property type="project" value="UniProtKB-SubCell"/>
</dbReference>
<evidence type="ECO:0000313" key="8">
    <source>
        <dbReference type="Proteomes" id="UP001458880"/>
    </source>
</evidence>
<dbReference type="PANTHER" id="PTHR31144:SF1">
    <property type="entry name" value="UPF0602 PROTEIN C4ORF47"/>
    <property type="match status" value="1"/>
</dbReference>
<evidence type="ECO:0000256" key="1">
    <source>
        <dbReference type="ARBA" id="ARBA00004300"/>
    </source>
</evidence>
<dbReference type="GO" id="GO:0005881">
    <property type="term" value="C:cytoplasmic microtubule"/>
    <property type="evidence" value="ECO:0007669"/>
    <property type="project" value="TreeGrafter"/>
</dbReference>
<evidence type="ECO:0000256" key="3">
    <source>
        <dbReference type="ARBA" id="ARBA00023212"/>
    </source>
</evidence>
<evidence type="ECO:0000256" key="6">
    <source>
        <dbReference type="SAM" id="MobiDB-lite"/>
    </source>
</evidence>
<evidence type="ECO:0000256" key="5">
    <source>
        <dbReference type="ARBA" id="ARBA00035693"/>
    </source>
</evidence>
<feature type="region of interest" description="Disordered" evidence="6">
    <location>
        <begin position="171"/>
        <end position="194"/>
    </location>
</feature>
<proteinExistence type="inferred from homology"/>
<evidence type="ECO:0000313" key="7">
    <source>
        <dbReference type="EMBL" id="KAK9695931.1"/>
    </source>
</evidence>
<name>A0AAW1IZQ1_POPJA</name>
<protein>
    <recommendedName>
        <fullName evidence="5">Cilia-and flagella-associated protein 96</fullName>
    </recommendedName>
</protein>
<reference evidence="7 8" key="1">
    <citation type="journal article" date="2024" name="BMC Genomics">
        <title>De novo assembly and annotation of Popillia japonica's genome with initial clues to its potential as an invasive pest.</title>
        <authorList>
            <person name="Cucini C."/>
            <person name="Boschi S."/>
            <person name="Funari R."/>
            <person name="Cardaioli E."/>
            <person name="Iannotti N."/>
            <person name="Marturano G."/>
            <person name="Paoli F."/>
            <person name="Bruttini M."/>
            <person name="Carapelli A."/>
            <person name="Frati F."/>
            <person name="Nardi F."/>
        </authorList>
    </citation>
    <scope>NUCLEOTIDE SEQUENCE [LARGE SCALE GENOMIC DNA]</scope>
    <source>
        <strain evidence="7">DMR45628</strain>
    </source>
</reference>
<dbReference type="EMBL" id="JASPKY010000466">
    <property type="protein sequence ID" value="KAK9695931.1"/>
    <property type="molecule type" value="Genomic_DNA"/>
</dbReference>
<feature type="compositionally biased region" description="Basic and acidic residues" evidence="6">
    <location>
        <begin position="171"/>
        <end position="189"/>
    </location>
</feature>
<keyword evidence="3" id="KW-0206">Cytoskeleton</keyword>
<comment type="similarity">
    <text evidence="4">Belongs to the CFAP96 family.</text>
</comment>
<evidence type="ECO:0000256" key="2">
    <source>
        <dbReference type="ARBA" id="ARBA00022490"/>
    </source>
</evidence>
<keyword evidence="2" id="KW-0963">Cytoplasm</keyword>
<dbReference type="InterPro" id="IPR029358">
    <property type="entry name" value="CFAP96"/>
</dbReference>
<accession>A0AAW1IZQ1</accession>
<comment type="subcellular location">
    <subcellularLocation>
        <location evidence="1">Cytoplasm</location>
        <location evidence="1">Cytoskeleton</location>
        <location evidence="1">Microtubule organizing center</location>
        <location evidence="1">Centrosome</location>
    </subcellularLocation>
</comment>
<keyword evidence="8" id="KW-1185">Reference proteome</keyword>
<dbReference type="Proteomes" id="UP001458880">
    <property type="component" value="Unassembled WGS sequence"/>
</dbReference>
<feature type="region of interest" description="Disordered" evidence="6">
    <location>
        <begin position="82"/>
        <end position="104"/>
    </location>
</feature>
<evidence type="ECO:0000256" key="4">
    <source>
        <dbReference type="ARBA" id="ARBA00035656"/>
    </source>
</evidence>
<sequence>MPKKKVTMDFDSIGKEHGKPDIERLGIFIEPPYLNGKGYVSPFGKPKYFKGRNMLPEGRKSKCGTQHGYFDEEFKRLFEGEPWQKKSRDRKGKGRAGIPFMPTGPSKWRSTPGDYYGCFSGVIEHFSNVRRKVQKSKLRPPANFLSNPCKKGGYGYVDICLSKYPAHLPDPYKPKVKDKGKKDKDRDKPAMITCHHPRPYFDPNPYSGDITGKPGPTYIRPKEKRADYTGLTFIPNGPAKWPGGSHAGCFTPFPAWEPGKPRKEKSTRRRRGEGDFYPQSMALKSMNTVSVLSNYVDFKMNVKNCDSYGPNYTQYLLDGTQV</sequence>
<gene>
    <name evidence="7" type="ORF">QE152_g32232</name>
</gene>
<comment type="caution">
    <text evidence="7">The sequence shown here is derived from an EMBL/GenBank/DDBJ whole genome shotgun (WGS) entry which is preliminary data.</text>
</comment>
<dbReference type="AlphaFoldDB" id="A0AAW1IZQ1"/>
<dbReference type="PANTHER" id="PTHR31144">
    <property type="entry name" value="UPF0602 PROTEIN C4ORF47"/>
    <property type="match status" value="1"/>
</dbReference>
<dbReference type="Pfam" id="PF15239">
    <property type="entry name" value="CFAP96-like"/>
    <property type="match status" value="1"/>
</dbReference>